<keyword evidence="4" id="KW-1185">Reference proteome</keyword>
<dbReference type="InterPro" id="IPR000551">
    <property type="entry name" value="MerR-type_HTH_dom"/>
</dbReference>
<dbReference type="InterPro" id="IPR009061">
    <property type="entry name" value="DNA-bd_dom_put_sf"/>
</dbReference>
<organism evidence="3 4">
    <name type="scientific">Anaerobacillus alkaliphilus</name>
    <dbReference type="NCBI Taxonomy" id="1548597"/>
    <lineage>
        <taxon>Bacteria</taxon>
        <taxon>Bacillati</taxon>
        <taxon>Bacillota</taxon>
        <taxon>Bacilli</taxon>
        <taxon>Bacillales</taxon>
        <taxon>Bacillaceae</taxon>
        <taxon>Anaerobacillus</taxon>
    </lineage>
</organism>
<protein>
    <submittedName>
        <fullName evidence="3">MerR family transcriptional regulator</fullName>
    </submittedName>
</protein>
<reference evidence="3 4" key="1">
    <citation type="journal article" date="2019" name="Int. J. Syst. Evol. Microbiol.">
        <title>Anaerobacillus alkaliphilus sp. nov., a novel alkaliphilic and moderately halophilic bacterium.</title>
        <authorList>
            <person name="Borsodi A.K."/>
            <person name="Aszalos J.M."/>
            <person name="Bihari P."/>
            <person name="Nagy I."/>
            <person name="Schumann P."/>
            <person name="Sproer C."/>
            <person name="Kovacs A.L."/>
            <person name="Boka K."/>
            <person name="Dobosy P."/>
            <person name="Ovari M."/>
            <person name="Szili-Kovacs T."/>
            <person name="Toth E."/>
        </authorList>
    </citation>
    <scope>NUCLEOTIDE SEQUENCE [LARGE SCALE GENOMIC DNA]</scope>
    <source>
        <strain evidence="3 4">B16-10</strain>
    </source>
</reference>
<dbReference type="SUPFAM" id="SSF46955">
    <property type="entry name" value="Putative DNA-binding domain"/>
    <property type="match status" value="1"/>
</dbReference>
<dbReference type="Gene3D" id="1.10.1660.10">
    <property type="match status" value="1"/>
</dbReference>
<evidence type="ECO:0000313" key="3">
    <source>
        <dbReference type="EMBL" id="RXJ04150.1"/>
    </source>
</evidence>
<dbReference type="Proteomes" id="UP000290649">
    <property type="component" value="Unassembled WGS sequence"/>
</dbReference>
<keyword evidence="1" id="KW-0175">Coiled coil</keyword>
<dbReference type="CDD" id="cd00592">
    <property type="entry name" value="HTH_MerR-like"/>
    <property type="match status" value="1"/>
</dbReference>
<evidence type="ECO:0000256" key="1">
    <source>
        <dbReference type="SAM" id="Coils"/>
    </source>
</evidence>
<comment type="caution">
    <text evidence="3">The sequence shown here is derived from an EMBL/GenBank/DDBJ whole genome shotgun (WGS) entry which is preliminary data.</text>
</comment>
<dbReference type="Pfam" id="PF13411">
    <property type="entry name" value="MerR_1"/>
    <property type="match status" value="1"/>
</dbReference>
<evidence type="ECO:0000313" key="4">
    <source>
        <dbReference type="Proteomes" id="UP000290649"/>
    </source>
</evidence>
<dbReference type="EMBL" id="QOUX01000001">
    <property type="protein sequence ID" value="RXJ04150.1"/>
    <property type="molecule type" value="Genomic_DNA"/>
</dbReference>
<dbReference type="OrthoDB" id="2884071at2"/>
<accession>A0A4Q0VXG3</accession>
<feature type="coiled-coil region" evidence="1">
    <location>
        <begin position="166"/>
        <end position="200"/>
    </location>
</feature>
<feature type="domain" description="HTH merR-type" evidence="2">
    <location>
        <begin position="11"/>
        <end position="70"/>
    </location>
</feature>
<proteinExistence type="predicted"/>
<evidence type="ECO:0000259" key="2">
    <source>
        <dbReference type="Pfam" id="PF13411"/>
    </source>
</evidence>
<dbReference type="GO" id="GO:0003677">
    <property type="term" value="F:DNA binding"/>
    <property type="evidence" value="ECO:0007669"/>
    <property type="project" value="InterPro"/>
</dbReference>
<sequence>MTKMKRVCEMYTIKDVSKQLKIPVGSLKSWEQVFERFFQVQRTKSGSRIYGEAELLVLRKIKLMKDKNLSDEMLMFILDSNDGENRDIPEQIQSEYDLKYADIVELQNETVQAVQTISASMDQFKGEFIKEVKEELTQEVKKEIAKGNGITQGMIQTYTHEVVDTYQMTYQQINKLKKEIQRDQEEKLFLQKKVEEREELFQDFVQSYRQSAAAIEARNERRKLSYWLGLLSKAQMKWTKM</sequence>
<dbReference type="GO" id="GO:0006355">
    <property type="term" value="P:regulation of DNA-templated transcription"/>
    <property type="evidence" value="ECO:0007669"/>
    <property type="project" value="InterPro"/>
</dbReference>
<dbReference type="AlphaFoldDB" id="A0A4Q0VXG3"/>
<gene>
    <name evidence="3" type="ORF">DS745_01835</name>
</gene>
<name>A0A4Q0VXG3_9BACI</name>